<sequence length="325" mass="37856">MQHDQIIWEVINNQFCSFKAKIAKEKTFCRNEYNVTGLCNRSSCPLANSKYATIREHDGRIYLYLKTVERAHTPKDLWERIRLSRDYGKAMAQLDEHLEFFSKHLVHRNKQRLTKIHQYLIRMRKLELKVKPKLVGVMKKVERREDRREVKALKAAKLDESIQSELLSRLSKGTYGDIYNFPETPYNKALSEKVMEEGIEEFEDLEERELEEEELIEYVEDFDEDDEEWGEEEEDLEDMGGDSSDDDEDEGGEGGDDDGDIGEGMSSGDDDDNFGKKKKGKRKKGGKEGKEGGKKKGRKGERVEIEYEIEDEEEQDMIDIGGDDW</sequence>
<evidence type="ECO:0000256" key="2">
    <source>
        <dbReference type="ARBA" id="ARBA00005514"/>
    </source>
</evidence>
<keyword evidence="3 4" id="KW-0539">Nucleus</keyword>
<feature type="region of interest" description="Disordered" evidence="5">
    <location>
        <begin position="219"/>
        <end position="325"/>
    </location>
</feature>
<evidence type="ECO:0000313" key="7">
    <source>
        <dbReference type="EMBL" id="GMI23011.1"/>
    </source>
</evidence>
<evidence type="ECO:0000259" key="6">
    <source>
        <dbReference type="Pfam" id="PF01778"/>
    </source>
</evidence>
<dbReference type="InterPro" id="IPR006958">
    <property type="entry name" value="Mak16"/>
</dbReference>
<evidence type="ECO:0000256" key="4">
    <source>
        <dbReference type="PIRNR" id="PIRNR003352"/>
    </source>
</evidence>
<feature type="domain" description="Ribosomal eL28/Mak16" evidence="6">
    <location>
        <begin position="6"/>
        <end position="119"/>
    </location>
</feature>
<dbReference type="Proteomes" id="UP001165065">
    <property type="component" value="Unassembled WGS sequence"/>
</dbReference>
<comment type="similarity">
    <text evidence="2 4">Belongs to the MAK16 family.</text>
</comment>
<dbReference type="OrthoDB" id="10251342at2759"/>
<accession>A0A9W7FXS2</accession>
<evidence type="ECO:0000256" key="5">
    <source>
        <dbReference type="SAM" id="MobiDB-lite"/>
    </source>
</evidence>
<keyword evidence="8" id="KW-1185">Reference proteome</keyword>
<dbReference type="GO" id="GO:0005730">
    <property type="term" value="C:nucleolus"/>
    <property type="evidence" value="ECO:0007669"/>
    <property type="project" value="UniProtKB-UniRule"/>
</dbReference>
<organism evidence="7 8">
    <name type="scientific">Triparma columacea</name>
    <dbReference type="NCBI Taxonomy" id="722753"/>
    <lineage>
        <taxon>Eukaryota</taxon>
        <taxon>Sar</taxon>
        <taxon>Stramenopiles</taxon>
        <taxon>Ochrophyta</taxon>
        <taxon>Bolidophyceae</taxon>
        <taxon>Parmales</taxon>
        <taxon>Triparmaceae</taxon>
        <taxon>Triparma</taxon>
    </lineage>
</organism>
<dbReference type="Pfam" id="PF04874">
    <property type="entry name" value="Mak16"/>
    <property type="match status" value="1"/>
</dbReference>
<dbReference type="PIRSF" id="PIRSF003352">
    <property type="entry name" value="MAK16"/>
    <property type="match status" value="1"/>
</dbReference>
<dbReference type="GO" id="GO:0000460">
    <property type="term" value="P:maturation of 5.8S rRNA"/>
    <property type="evidence" value="ECO:0007669"/>
    <property type="project" value="TreeGrafter"/>
</dbReference>
<protein>
    <recommendedName>
        <fullName evidence="4">Protein MAK16 homolog</fullName>
    </recommendedName>
</protein>
<dbReference type="GO" id="GO:0000470">
    <property type="term" value="P:maturation of LSU-rRNA"/>
    <property type="evidence" value="ECO:0007669"/>
    <property type="project" value="TreeGrafter"/>
</dbReference>
<reference evidence="8" key="1">
    <citation type="journal article" date="2023" name="Commun. Biol.">
        <title>Genome analysis of Parmales, the sister group of diatoms, reveals the evolutionary specialization of diatoms from phago-mixotrophs to photoautotrophs.</title>
        <authorList>
            <person name="Ban H."/>
            <person name="Sato S."/>
            <person name="Yoshikawa S."/>
            <person name="Yamada K."/>
            <person name="Nakamura Y."/>
            <person name="Ichinomiya M."/>
            <person name="Sato N."/>
            <person name="Blanc-Mathieu R."/>
            <person name="Endo H."/>
            <person name="Kuwata A."/>
            <person name="Ogata H."/>
        </authorList>
    </citation>
    <scope>NUCLEOTIDE SEQUENCE [LARGE SCALE GENOMIC DNA]</scope>
</reference>
<dbReference type="EMBL" id="BRYA01000558">
    <property type="protein sequence ID" value="GMI23011.1"/>
    <property type="molecule type" value="Genomic_DNA"/>
</dbReference>
<feature type="compositionally biased region" description="Basic and acidic residues" evidence="5">
    <location>
        <begin position="286"/>
        <end position="305"/>
    </location>
</feature>
<dbReference type="Gene3D" id="3.30.390.110">
    <property type="match status" value="1"/>
</dbReference>
<dbReference type="AlphaFoldDB" id="A0A9W7FXS2"/>
<dbReference type="InterPro" id="IPR029004">
    <property type="entry name" value="Ribosomal_eL28/Mak16"/>
</dbReference>
<feature type="compositionally biased region" description="Basic residues" evidence="5">
    <location>
        <begin position="276"/>
        <end position="285"/>
    </location>
</feature>
<dbReference type="PANTHER" id="PTHR23405">
    <property type="entry name" value="MAINTENANCE OF KILLER 16 MAK16 PROTEIN-RELATED"/>
    <property type="match status" value="1"/>
</dbReference>
<dbReference type="FunFam" id="3.30.390.110:FF:000001">
    <property type="entry name" value="Protein MAK16 homolog"/>
    <property type="match status" value="1"/>
</dbReference>
<feature type="compositionally biased region" description="Acidic residues" evidence="5">
    <location>
        <begin position="219"/>
        <end position="261"/>
    </location>
</feature>
<dbReference type="Pfam" id="PF01778">
    <property type="entry name" value="Ribosomal_L28e"/>
    <property type="match status" value="1"/>
</dbReference>
<gene>
    <name evidence="7" type="ORF">TrCOL_g37</name>
</gene>
<feature type="compositionally biased region" description="Acidic residues" evidence="5">
    <location>
        <begin position="306"/>
        <end position="325"/>
    </location>
</feature>
<evidence type="ECO:0000256" key="1">
    <source>
        <dbReference type="ARBA" id="ARBA00004123"/>
    </source>
</evidence>
<comment type="subcellular location">
    <subcellularLocation>
        <location evidence="1">Nucleus</location>
    </subcellularLocation>
</comment>
<proteinExistence type="inferred from homology"/>
<dbReference type="GO" id="GO:0030687">
    <property type="term" value="C:preribosome, large subunit precursor"/>
    <property type="evidence" value="ECO:0007669"/>
    <property type="project" value="TreeGrafter"/>
</dbReference>
<comment type="caution">
    <text evidence="7">The sequence shown here is derived from an EMBL/GenBank/DDBJ whole genome shotgun (WGS) entry which is preliminary data.</text>
</comment>
<evidence type="ECO:0000256" key="3">
    <source>
        <dbReference type="ARBA" id="ARBA00023242"/>
    </source>
</evidence>
<evidence type="ECO:0000313" key="8">
    <source>
        <dbReference type="Proteomes" id="UP001165065"/>
    </source>
</evidence>
<dbReference type="PANTHER" id="PTHR23405:SF4">
    <property type="entry name" value="PROTEIN MAK16 HOMOLOG"/>
    <property type="match status" value="1"/>
</dbReference>
<name>A0A9W7FXS2_9STRA</name>